<gene>
    <name evidence="2" type="ORF">J1777_05880</name>
</gene>
<keyword evidence="3" id="KW-1185">Reference proteome</keyword>
<evidence type="ECO:0000313" key="2">
    <source>
        <dbReference type="EMBL" id="MBO1249367.1"/>
    </source>
</evidence>
<dbReference type="GO" id="GO:0003677">
    <property type="term" value="F:DNA binding"/>
    <property type="evidence" value="ECO:0007669"/>
    <property type="project" value="UniProtKB-KW"/>
</dbReference>
<proteinExistence type="predicted"/>
<feature type="region of interest" description="Disordered" evidence="1">
    <location>
        <begin position="42"/>
        <end position="67"/>
    </location>
</feature>
<organism evidence="2 3">
    <name type="scientific">Comamonas denitrificans</name>
    <dbReference type="NCBI Taxonomy" id="117506"/>
    <lineage>
        <taxon>Bacteria</taxon>
        <taxon>Pseudomonadati</taxon>
        <taxon>Pseudomonadota</taxon>
        <taxon>Betaproteobacteria</taxon>
        <taxon>Burkholderiales</taxon>
        <taxon>Comamonadaceae</taxon>
        <taxon>Comamonas</taxon>
    </lineage>
</organism>
<feature type="compositionally biased region" description="Basic and acidic residues" evidence="1">
    <location>
        <begin position="46"/>
        <end position="59"/>
    </location>
</feature>
<dbReference type="RefSeq" id="WP_207574887.1">
    <property type="nucleotide sequence ID" value="NZ_JAFNME010000009.1"/>
</dbReference>
<dbReference type="InterPro" id="IPR019294">
    <property type="entry name" value="Translation_reg_Com"/>
</dbReference>
<keyword evidence="2" id="KW-0238">DNA-binding</keyword>
<reference evidence="2" key="1">
    <citation type="submission" date="2021-03" db="EMBL/GenBank/DDBJ databases">
        <title>Comamonas denitrificans.</title>
        <authorList>
            <person name="Finster K."/>
        </authorList>
    </citation>
    <scope>NUCLEOTIDE SEQUENCE</scope>
    <source>
        <strain evidence="2">MM2021_4</strain>
    </source>
</reference>
<comment type="caution">
    <text evidence="2">The sequence shown here is derived from an EMBL/GenBank/DDBJ whole genome shotgun (WGS) entry which is preliminary data.</text>
</comment>
<protein>
    <submittedName>
        <fullName evidence="2">Com family DNA-binding transcriptional regulator</fullName>
    </submittedName>
</protein>
<evidence type="ECO:0000256" key="1">
    <source>
        <dbReference type="SAM" id="MobiDB-lite"/>
    </source>
</evidence>
<dbReference type="Pfam" id="PF10122">
    <property type="entry name" value="Zn_ribbon_Com"/>
    <property type="match status" value="1"/>
</dbReference>
<evidence type="ECO:0000313" key="3">
    <source>
        <dbReference type="Proteomes" id="UP000664731"/>
    </source>
</evidence>
<dbReference type="Proteomes" id="UP000664731">
    <property type="component" value="Unassembled WGS sequence"/>
</dbReference>
<accession>A0A939GXZ9</accession>
<name>A0A939GXZ9_9BURK</name>
<dbReference type="EMBL" id="JAFNME010000009">
    <property type="protein sequence ID" value="MBO1249367.1"/>
    <property type="molecule type" value="Genomic_DNA"/>
</dbReference>
<sequence length="67" mass="7641">MTEKPHDIRCGKCNRKLGEGQYIRLAIKCPRCGGFNNFRASTPTQHAHERPTLKKDNHGFFKNSNAL</sequence>
<dbReference type="AlphaFoldDB" id="A0A939GXZ9"/>